<feature type="region of interest" description="Disordered" evidence="1">
    <location>
        <begin position="1"/>
        <end position="31"/>
    </location>
</feature>
<evidence type="ECO:0000313" key="3">
    <source>
        <dbReference type="Proteomes" id="UP001320148"/>
    </source>
</evidence>
<keyword evidence="3" id="KW-1185">Reference proteome</keyword>
<sequence>MVEKNPGKQKNLTTSTTALEMGGDHRSRKTDLVPHFPGLAAGCHPGVIEGFSCKTSTGPLLYSQNRATFYLRILSGS</sequence>
<feature type="compositionally biased region" description="Polar residues" evidence="1">
    <location>
        <begin position="8"/>
        <end position="18"/>
    </location>
</feature>
<evidence type="ECO:0000256" key="1">
    <source>
        <dbReference type="SAM" id="MobiDB-lite"/>
    </source>
</evidence>
<reference evidence="2 3" key="1">
    <citation type="submission" date="2021-02" db="EMBL/GenBank/DDBJ databases">
        <title>Complete genome of Desulfoluna sp. strain ASN36.</title>
        <authorList>
            <person name="Takahashi A."/>
            <person name="Kojima H."/>
            <person name="Fukui M."/>
        </authorList>
    </citation>
    <scope>NUCLEOTIDE SEQUENCE [LARGE SCALE GENOMIC DNA]</scope>
    <source>
        <strain evidence="2 3">ASN36</strain>
    </source>
</reference>
<proteinExistence type="predicted"/>
<name>A0ABN6EZ48_9BACT</name>
<feature type="compositionally biased region" description="Basic and acidic residues" evidence="1">
    <location>
        <begin position="22"/>
        <end position="31"/>
    </location>
</feature>
<gene>
    <name evidence="2" type="ORF">DSLASN_05810</name>
</gene>
<dbReference type="Proteomes" id="UP001320148">
    <property type="component" value="Chromosome"/>
</dbReference>
<organism evidence="2 3">
    <name type="scientific">Desulfoluna limicola</name>
    <dbReference type="NCBI Taxonomy" id="2810562"/>
    <lineage>
        <taxon>Bacteria</taxon>
        <taxon>Pseudomonadati</taxon>
        <taxon>Thermodesulfobacteriota</taxon>
        <taxon>Desulfobacteria</taxon>
        <taxon>Desulfobacterales</taxon>
        <taxon>Desulfolunaceae</taxon>
        <taxon>Desulfoluna</taxon>
    </lineage>
</organism>
<evidence type="ECO:0000313" key="2">
    <source>
        <dbReference type="EMBL" id="BCS94949.1"/>
    </source>
</evidence>
<accession>A0ABN6EZ48</accession>
<dbReference type="EMBL" id="AP024488">
    <property type="protein sequence ID" value="BCS94949.1"/>
    <property type="molecule type" value="Genomic_DNA"/>
</dbReference>
<protein>
    <submittedName>
        <fullName evidence="2">Uncharacterized protein</fullName>
    </submittedName>
</protein>